<protein>
    <recommendedName>
        <fullName evidence="8">Inositol polyphosphate multikinase</fullName>
        <ecNumber evidence="8">2.7.1.140</ecNumber>
        <ecNumber evidence="8">2.7.1.151</ecNumber>
    </recommendedName>
</protein>
<dbReference type="EC" id="2.7.1.140" evidence="8"/>
<comment type="similarity">
    <text evidence="1 8">Belongs to the inositol phosphokinase (IPK) family.</text>
</comment>
<gene>
    <name evidence="9" type="ORF">Lalb_Chr03g0033871</name>
</gene>
<comment type="caution">
    <text evidence="9">The sequence shown here is derived from an EMBL/GenBank/DDBJ whole genome shotgun (WGS) entry which is preliminary data.</text>
</comment>
<evidence type="ECO:0000256" key="4">
    <source>
        <dbReference type="ARBA" id="ARBA00022777"/>
    </source>
</evidence>
<dbReference type="PANTHER" id="PTHR12400:SF51">
    <property type="entry name" value="INOSITOL POLYPHOSPHATE MULTIKINASE"/>
    <property type="match status" value="1"/>
</dbReference>
<dbReference type="EMBL" id="WOCE01000003">
    <property type="protein sequence ID" value="KAE9617295.1"/>
    <property type="molecule type" value="Genomic_DNA"/>
</dbReference>
<comment type="catalytic activity">
    <reaction evidence="7 8">
        <text>1D-myo-inositol 1,3,4,6-tetrakisphosphate + ATP = 1D-myo-inositol 1,3,4,5,6-pentakisphosphate + ADP + H(+)</text>
        <dbReference type="Rhea" id="RHEA:12717"/>
        <dbReference type="ChEBI" id="CHEBI:15378"/>
        <dbReference type="ChEBI" id="CHEBI:30616"/>
        <dbReference type="ChEBI" id="CHEBI:57660"/>
        <dbReference type="ChEBI" id="CHEBI:57733"/>
        <dbReference type="ChEBI" id="CHEBI:456216"/>
        <dbReference type="EC" id="2.7.1.140"/>
    </reaction>
</comment>
<evidence type="ECO:0000313" key="9">
    <source>
        <dbReference type="EMBL" id="KAE9617295.1"/>
    </source>
</evidence>
<dbReference type="OrthoDB" id="5958943at2759"/>
<dbReference type="InterPro" id="IPR038286">
    <property type="entry name" value="IPK_sf"/>
</dbReference>
<comment type="function">
    <text evidence="8">Inositol phosphate kinase with a broad substrate specificity.</text>
</comment>
<name>A0A6A4QRB4_LUPAL</name>
<keyword evidence="2 8" id="KW-0808">Transferase</keyword>
<evidence type="ECO:0000256" key="8">
    <source>
        <dbReference type="RuleBase" id="RU363090"/>
    </source>
</evidence>
<accession>A0A6A4QRB4</accession>
<evidence type="ECO:0000256" key="5">
    <source>
        <dbReference type="ARBA" id="ARBA00022840"/>
    </source>
</evidence>
<dbReference type="Pfam" id="PF03770">
    <property type="entry name" value="IPK"/>
    <property type="match status" value="1"/>
</dbReference>
<evidence type="ECO:0000256" key="2">
    <source>
        <dbReference type="ARBA" id="ARBA00022679"/>
    </source>
</evidence>
<keyword evidence="10" id="KW-1185">Reference proteome</keyword>
<dbReference type="PANTHER" id="PTHR12400">
    <property type="entry name" value="INOSITOL POLYPHOSPHATE KINASE"/>
    <property type="match status" value="1"/>
</dbReference>
<dbReference type="GO" id="GO:0051765">
    <property type="term" value="F:inositol tetrakisphosphate kinase activity"/>
    <property type="evidence" value="ECO:0007669"/>
    <property type="project" value="TreeGrafter"/>
</dbReference>
<dbReference type="AlphaFoldDB" id="A0A6A4QRB4"/>
<evidence type="ECO:0000256" key="3">
    <source>
        <dbReference type="ARBA" id="ARBA00022741"/>
    </source>
</evidence>
<keyword evidence="4 8" id="KW-0418">Kinase</keyword>
<keyword evidence="3 8" id="KW-0547">Nucleotide-binding</keyword>
<dbReference type="SUPFAM" id="SSF56104">
    <property type="entry name" value="SAICAR synthase-like"/>
    <property type="match status" value="1"/>
</dbReference>
<evidence type="ECO:0000256" key="7">
    <source>
        <dbReference type="ARBA" id="ARBA00036525"/>
    </source>
</evidence>
<dbReference type="InterPro" id="IPR005522">
    <property type="entry name" value="IPK"/>
</dbReference>
<evidence type="ECO:0000256" key="1">
    <source>
        <dbReference type="ARBA" id="ARBA00007374"/>
    </source>
</evidence>
<dbReference type="GO" id="GO:0005634">
    <property type="term" value="C:nucleus"/>
    <property type="evidence" value="ECO:0007669"/>
    <property type="project" value="TreeGrafter"/>
</dbReference>
<dbReference type="EC" id="2.7.1.151" evidence="8"/>
<dbReference type="GO" id="GO:0005524">
    <property type="term" value="F:ATP binding"/>
    <property type="evidence" value="ECO:0007669"/>
    <property type="project" value="UniProtKB-KW"/>
</dbReference>
<reference evidence="10" key="1">
    <citation type="journal article" date="2020" name="Nat. Commun.">
        <title>Genome sequence of the cluster root forming white lupin.</title>
        <authorList>
            <person name="Hufnagel B."/>
            <person name="Marques A."/>
            <person name="Soriano A."/>
            <person name="Marques L."/>
            <person name="Divol F."/>
            <person name="Doumas P."/>
            <person name="Sallet E."/>
            <person name="Mancinotti D."/>
            <person name="Carrere S."/>
            <person name="Marande W."/>
            <person name="Arribat S."/>
            <person name="Keller J."/>
            <person name="Huneau C."/>
            <person name="Blein T."/>
            <person name="Aime D."/>
            <person name="Laguerre M."/>
            <person name="Taylor J."/>
            <person name="Schubert V."/>
            <person name="Nelson M."/>
            <person name="Geu-Flores F."/>
            <person name="Crespi M."/>
            <person name="Gallardo-Guerrero K."/>
            <person name="Delaux P.-M."/>
            <person name="Salse J."/>
            <person name="Berges H."/>
            <person name="Guyot R."/>
            <person name="Gouzy J."/>
            <person name="Peret B."/>
        </authorList>
    </citation>
    <scope>NUCLEOTIDE SEQUENCE [LARGE SCALE GENOMIC DNA]</scope>
    <source>
        <strain evidence="10">cv. Amiga</strain>
    </source>
</reference>
<dbReference type="Proteomes" id="UP000447434">
    <property type="component" value="Chromosome 3"/>
</dbReference>
<dbReference type="GO" id="GO:0008440">
    <property type="term" value="F:inositol-1,4,5-trisphosphate 3-kinase activity"/>
    <property type="evidence" value="ECO:0007669"/>
    <property type="project" value="TreeGrafter"/>
</dbReference>
<organism evidence="9 10">
    <name type="scientific">Lupinus albus</name>
    <name type="common">White lupine</name>
    <name type="synonym">Lupinus termis</name>
    <dbReference type="NCBI Taxonomy" id="3870"/>
    <lineage>
        <taxon>Eukaryota</taxon>
        <taxon>Viridiplantae</taxon>
        <taxon>Streptophyta</taxon>
        <taxon>Embryophyta</taxon>
        <taxon>Tracheophyta</taxon>
        <taxon>Spermatophyta</taxon>
        <taxon>Magnoliopsida</taxon>
        <taxon>eudicotyledons</taxon>
        <taxon>Gunneridae</taxon>
        <taxon>Pentapetalae</taxon>
        <taxon>rosids</taxon>
        <taxon>fabids</taxon>
        <taxon>Fabales</taxon>
        <taxon>Fabaceae</taxon>
        <taxon>Papilionoideae</taxon>
        <taxon>50 kb inversion clade</taxon>
        <taxon>genistoids sensu lato</taxon>
        <taxon>core genistoids</taxon>
        <taxon>Genisteae</taxon>
        <taxon>Lupinus</taxon>
    </lineage>
</organism>
<evidence type="ECO:0000313" key="10">
    <source>
        <dbReference type="Proteomes" id="UP000447434"/>
    </source>
</evidence>
<sequence>MLRFPEHQVAGHKAIEGKLGPLIDDYGNFYKPLQSKGRGSNEVACYKFFNSDPRVPNNISQRYFPIFHGTKVLNASDGSGLHPHLVLEDVVSCYSNPSVIDVKIGSRTWYPESSDAYISKCLKKDRESSSIALGFRISGLKFVSSSFKEDDSLSDCSLSWQPDKEFLQNLSSEDVNLVLSKFVSCNIPSNDSASPRPDRAFVNKVFGGSNGILEQLLELKQWFEVQTIYHFYSSSVLMVCERDSLMNGKSSSGGAVVKLIDFAHVVDAKGSIDHNFLGGLCSLIKFISDILDSPPDYDDNCISNANNGIKDEL</sequence>
<dbReference type="Gene3D" id="3.30.470.160">
    <property type="entry name" value="Inositol polyphosphate kinase"/>
    <property type="match status" value="1"/>
</dbReference>
<proteinExistence type="inferred from homology"/>
<evidence type="ECO:0000256" key="6">
    <source>
        <dbReference type="ARBA" id="ARBA00036164"/>
    </source>
</evidence>
<keyword evidence="5 8" id="KW-0067">ATP-binding</keyword>
<comment type="catalytic activity">
    <reaction evidence="6 8">
        <text>1D-myo-inositol 1,4,5-trisphosphate + 2 ATP = 1D-myo-inositol 1,3,4,5,6-pentakisphosphate + 2 ADP + 2 H(+)</text>
        <dbReference type="Rhea" id="RHEA:32359"/>
        <dbReference type="ChEBI" id="CHEBI:15378"/>
        <dbReference type="ChEBI" id="CHEBI:30616"/>
        <dbReference type="ChEBI" id="CHEBI:57733"/>
        <dbReference type="ChEBI" id="CHEBI:203600"/>
        <dbReference type="ChEBI" id="CHEBI:456216"/>
        <dbReference type="EC" id="2.7.1.151"/>
    </reaction>
</comment>
<dbReference type="GO" id="GO:0032958">
    <property type="term" value="P:inositol phosphate biosynthetic process"/>
    <property type="evidence" value="ECO:0007669"/>
    <property type="project" value="InterPro"/>
</dbReference>
<dbReference type="GO" id="GO:0005737">
    <property type="term" value="C:cytoplasm"/>
    <property type="evidence" value="ECO:0007669"/>
    <property type="project" value="TreeGrafter"/>
</dbReference>